<reference evidence="3 4" key="1">
    <citation type="submission" date="2019-05" db="EMBL/GenBank/DDBJ databases">
        <title>Complete genome sequence of Izhakiella calystegiae KSNA2, an endophyte isolated from beach morning glory (Calystegia soldanella).</title>
        <authorList>
            <person name="Jiang L."/>
            <person name="Jeong J.C."/>
            <person name="Kim C.Y."/>
            <person name="Kim D.H."/>
            <person name="Kim S.W."/>
            <person name="Lee j."/>
        </authorList>
    </citation>
    <scope>NUCLEOTIDE SEQUENCE [LARGE SCALE GENOMIC DNA]</scope>
    <source>
        <strain evidence="3 4">KSNA2</strain>
    </source>
</reference>
<feature type="domain" description="HTH cro/C1-type" evidence="2">
    <location>
        <begin position="11"/>
        <end position="65"/>
    </location>
</feature>
<evidence type="ECO:0000313" key="3">
    <source>
        <dbReference type="EMBL" id="QCT21743.1"/>
    </source>
</evidence>
<dbReference type="PANTHER" id="PTHR46558">
    <property type="entry name" value="TRACRIPTIONAL REGULATORY PROTEIN-RELATED-RELATED"/>
    <property type="match status" value="1"/>
</dbReference>
<dbReference type="OrthoDB" id="9791537at2"/>
<dbReference type="PROSITE" id="PS50943">
    <property type="entry name" value="HTH_CROC1"/>
    <property type="match status" value="1"/>
</dbReference>
<dbReference type="RefSeq" id="WP_138097899.1">
    <property type="nucleotide sequence ID" value="NZ_CP040428.1"/>
</dbReference>
<protein>
    <submittedName>
        <fullName evidence="3">Helix-turn-helix transcriptional regulator</fullName>
    </submittedName>
</protein>
<dbReference type="KEGG" id="izh:FEM41_19850"/>
<dbReference type="PANTHER" id="PTHR46558:SF4">
    <property type="entry name" value="DNA-BIDING PHAGE PROTEIN"/>
    <property type="match status" value="1"/>
</dbReference>
<sequence length="127" mass="13853">MTDNNEIGRRIVNRRAFLGISQSELARRASVAPAQISRYESGKSVPSQQVIARLAKALRSTFDWLATGSEAKSLANSDDSQGSEFAINYELDDECIALVERLATEAGVSGESVIKAALLAYFKDRIK</sequence>
<name>A0A4P8YNE4_9ENTR</name>
<keyword evidence="4" id="KW-1185">Reference proteome</keyword>
<gene>
    <name evidence="3" type="ORF">FEM41_19850</name>
</gene>
<dbReference type="SUPFAM" id="SSF47413">
    <property type="entry name" value="lambda repressor-like DNA-binding domains"/>
    <property type="match status" value="1"/>
</dbReference>
<evidence type="ECO:0000259" key="2">
    <source>
        <dbReference type="PROSITE" id="PS50943"/>
    </source>
</evidence>
<dbReference type="InterPro" id="IPR001387">
    <property type="entry name" value="Cro/C1-type_HTH"/>
</dbReference>
<evidence type="ECO:0000256" key="1">
    <source>
        <dbReference type="ARBA" id="ARBA00023125"/>
    </source>
</evidence>
<dbReference type="EMBL" id="CP040428">
    <property type="protein sequence ID" value="QCT21743.1"/>
    <property type="molecule type" value="Genomic_DNA"/>
</dbReference>
<accession>A0A4P8YNE4</accession>
<dbReference type="Proteomes" id="UP000302163">
    <property type="component" value="Chromosome"/>
</dbReference>
<keyword evidence="1" id="KW-0238">DNA-binding</keyword>
<dbReference type="AlphaFoldDB" id="A0A4P8YNE4"/>
<organism evidence="3 4">
    <name type="scientific">Jejubacter calystegiae</name>
    <dbReference type="NCBI Taxonomy" id="2579935"/>
    <lineage>
        <taxon>Bacteria</taxon>
        <taxon>Pseudomonadati</taxon>
        <taxon>Pseudomonadota</taxon>
        <taxon>Gammaproteobacteria</taxon>
        <taxon>Enterobacterales</taxon>
        <taxon>Enterobacteriaceae</taxon>
        <taxon>Jejubacter</taxon>
    </lineage>
</organism>
<dbReference type="InterPro" id="IPR010982">
    <property type="entry name" value="Lambda_DNA-bd_dom_sf"/>
</dbReference>
<dbReference type="Pfam" id="PF01381">
    <property type="entry name" value="HTH_3"/>
    <property type="match status" value="1"/>
</dbReference>
<dbReference type="Gene3D" id="1.10.260.40">
    <property type="entry name" value="lambda repressor-like DNA-binding domains"/>
    <property type="match status" value="1"/>
</dbReference>
<dbReference type="GO" id="GO:0003677">
    <property type="term" value="F:DNA binding"/>
    <property type="evidence" value="ECO:0007669"/>
    <property type="project" value="UniProtKB-KW"/>
</dbReference>
<dbReference type="SMART" id="SM00530">
    <property type="entry name" value="HTH_XRE"/>
    <property type="match status" value="1"/>
</dbReference>
<evidence type="ECO:0000313" key="4">
    <source>
        <dbReference type="Proteomes" id="UP000302163"/>
    </source>
</evidence>
<proteinExistence type="predicted"/>
<dbReference type="CDD" id="cd00093">
    <property type="entry name" value="HTH_XRE"/>
    <property type="match status" value="1"/>
</dbReference>